<evidence type="ECO:0000313" key="2">
    <source>
        <dbReference type="EMBL" id="KIE09627.1"/>
    </source>
</evidence>
<dbReference type="AlphaFoldDB" id="A0A0C1N4R6"/>
<reference evidence="2" key="1">
    <citation type="journal article" date="2015" name="Genome Announc.">
        <title>Draft Genome Sequence of Tolypothrix boutellei Strain VB521301.</title>
        <authorList>
            <person name="Chandrababunaidu M.M."/>
            <person name="Singh D."/>
            <person name="Sen D."/>
            <person name="Bhan S."/>
            <person name="Das S."/>
            <person name="Gupta A."/>
            <person name="Adhikary S.P."/>
            <person name="Tripathy S."/>
        </authorList>
    </citation>
    <scope>NUCLEOTIDE SEQUENCE</scope>
    <source>
        <strain evidence="2">VB521301</strain>
    </source>
</reference>
<dbReference type="RefSeq" id="WP_038075295.1">
    <property type="nucleotide sequence ID" value="NZ_JHEG04000001.1"/>
</dbReference>
<evidence type="ECO:0000313" key="3">
    <source>
        <dbReference type="Proteomes" id="UP000029738"/>
    </source>
</evidence>
<organism evidence="2">
    <name type="scientific">Tolypothrix bouteillei VB521301</name>
    <dbReference type="NCBI Taxonomy" id="1479485"/>
    <lineage>
        <taxon>Bacteria</taxon>
        <taxon>Bacillati</taxon>
        <taxon>Cyanobacteriota</taxon>
        <taxon>Cyanophyceae</taxon>
        <taxon>Nostocales</taxon>
        <taxon>Tolypothrichaceae</taxon>
        <taxon>Tolypothrix</taxon>
    </lineage>
</organism>
<gene>
    <name evidence="2" type="ORF">DA73_0225115</name>
    <name evidence="1" type="ORF">DA73_0400002335</name>
</gene>
<protein>
    <submittedName>
        <fullName evidence="2">Uncharacterized protein</fullName>
    </submittedName>
</protein>
<comment type="caution">
    <text evidence="2">The sequence shown here is derived from an EMBL/GenBank/DDBJ whole genome shotgun (WGS) entry which is preliminary data.</text>
</comment>
<accession>A0A0C1N4R6</accession>
<name>A0A0C1N4R6_9CYAN</name>
<keyword evidence="3" id="KW-1185">Reference proteome</keyword>
<reference evidence="1" key="2">
    <citation type="submission" date="2019-11" db="EMBL/GenBank/DDBJ databases">
        <title>Improved Assembly of Tolypothrix boutellei genome.</title>
        <authorList>
            <person name="Sarangi A.N."/>
            <person name="Mukherjee M."/>
            <person name="Ghosh S."/>
            <person name="Singh D."/>
            <person name="Das A."/>
            <person name="Kant S."/>
            <person name="Prusty A."/>
            <person name="Tripathy S."/>
        </authorList>
    </citation>
    <scope>NUCLEOTIDE SEQUENCE</scope>
    <source>
        <strain evidence="1">VB521301</strain>
    </source>
</reference>
<dbReference type="Proteomes" id="UP000029738">
    <property type="component" value="Unassembled WGS sequence"/>
</dbReference>
<dbReference type="EMBL" id="JHEG04000001">
    <property type="protein sequence ID" value="KAF3884439.1"/>
    <property type="molecule type" value="Genomic_DNA"/>
</dbReference>
<evidence type="ECO:0000313" key="1">
    <source>
        <dbReference type="EMBL" id="KAF3884439.1"/>
    </source>
</evidence>
<sequence>MEIEDLEVSVEEYLAGLEKGVDVLELKRLVLSGIPENLALEVMEIVKRITNGTATPEEVVRGLMILTPSLRDKLDN</sequence>
<dbReference type="OrthoDB" id="488459at2"/>
<proteinExistence type="predicted"/>
<dbReference type="EMBL" id="JHEG02000054">
    <property type="protein sequence ID" value="KIE09627.1"/>
    <property type="molecule type" value="Genomic_DNA"/>
</dbReference>